<accession>W6RY93</accession>
<dbReference type="STRING" id="1216932.CM240_1445"/>
<dbReference type="InterPro" id="IPR009003">
    <property type="entry name" value="Peptidase_S1_PA"/>
</dbReference>
<dbReference type="PATRIC" id="fig|1216932.3.peg.1438"/>
<dbReference type="InterPro" id="IPR014219">
    <property type="entry name" value="SpoIVB"/>
</dbReference>
<dbReference type="Pfam" id="PF05580">
    <property type="entry name" value="Peptidase_S55"/>
    <property type="match status" value="1"/>
</dbReference>
<dbReference type="KEGG" id="clt:CM240_1445"/>
<dbReference type="EMBL" id="HG917868">
    <property type="protein sequence ID" value="CDM68604.1"/>
    <property type="molecule type" value="Genomic_DNA"/>
</dbReference>
<evidence type="ECO:0000259" key="1">
    <source>
        <dbReference type="PROSITE" id="PS51494"/>
    </source>
</evidence>
<dbReference type="Pfam" id="PF13180">
    <property type="entry name" value="PDZ_2"/>
    <property type="match status" value="1"/>
</dbReference>
<dbReference type="SUPFAM" id="SSF50156">
    <property type="entry name" value="PDZ domain-like"/>
    <property type="match status" value="1"/>
</dbReference>
<dbReference type="Proteomes" id="UP000019426">
    <property type="component" value="Chromosome M2/40_rep1"/>
</dbReference>
<dbReference type="InterPro" id="IPR008763">
    <property type="entry name" value="Peptidase_S55"/>
</dbReference>
<dbReference type="eggNOG" id="COG0750">
    <property type="taxonomic scope" value="Bacteria"/>
</dbReference>
<dbReference type="NCBIfam" id="TIGR02860">
    <property type="entry name" value="spore_IV_B"/>
    <property type="match status" value="1"/>
</dbReference>
<dbReference type="AlphaFoldDB" id="W6RY93"/>
<protein>
    <submittedName>
        <fullName evidence="2">Stage IV sporulation protein B</fullName>
    </submittedName>
</protein>
<organism evidence="2 3">
    <name type="scientific">Clostridium bornimense</name>
    <dbReference type="NCBI Taxonomy" id="1216932"/>
    <lineage>
        <taxon>Bacteria</taxon>
        <taxon>Bacillati</taxon>
        <taxon>Bacillota</taxon>
        <taxon>Clostridia</taxon>
        <taxon>Eubacteriales</taxon>
        <taxon>Clostridiaceae</taxon>
        <taxon>Clostridium</taxon>
    </lineage>
</organism>
<dbReference type="PROSITE" id="PS51494">
    <property type="entry name" value="SPOIVB"/>
    <property type="match status" value="1"/>
</dbReference>
<dbReference type="InterPro" id="IPR036034">
    <property type="entry name" value="PDZ_sf"/>
</dbReference>
<dbReference type="RefSeq" id="WP_051483743.1">
    <property type="nucleotide sequence ID" value="NZ_HG917868.1"/>
</dbReference>
<dbReference type="SMART" id="SM00228">
    <property type="entry name" value="PDZ"/>
    <property type="match status" value="1"/>
</dbReference>
<dbReference type="InterPro" id="IPR001478">
    <property type="entry name" value="PDZ"/>
</dbReference>
<proteinExistence type="predicted"/>
<dbReference type="HOGENOM" id="CLU_035713_1_0_9"/>
<dbReference type="SUPFAM" id="SSF50494">
    <property type="entry name" value="Trypsin-like serine proteases"/>
    <property type="match status" value="1"/>
</dbReference>
<dbReference type="Gene3D" id="2.30.42.10">
    <property type="match status" value="1"/>
</dbReference>
<sequence>MRKLYSKNFLLRNILILFFIFIFAFGNSPLIIFGKNLDRTYLVNKEDDKYDAVYLGGYPIGIKLKTKGFIVISLSEIENYEKEPYSPASEGGIKVGDNIISINEIELKNSNDITEIVNKTKGDTIKIKLIRDNVELVKEVRPVKCVDNNYKLGLWIRDSTAGVGTLTFYDKKSNIFGALGHGIIDSDTNIIMPIEKGDILSAEIKSIKRGEKGNPGELRGIFVNESHIRGEIKKNSLNGVFGISKESLENIKFNEPIKVAKISEIKEGDAQILTTVDAEGPKYYNIRIEKVLDNASTSSKNMLIIVTDEELLAKTGGIVQGMSGSPIIQDGKLVGAVNHVLVNNPCAGYGIFIETMLNELNKGIK</sequence>
<evidence type="ECO:0000313" key="3">
    <source>
        <dbReference type="Proteomes" id="UP000019426"/>
    </source>
</evidence>
<gene>
    <name evidence="2" type="ORF">CM240_1445</name>
</gene>
<feature type="domain" description="Peptidase S55" evidence="1">
    <location>
        <begin position="134"/>
        <end position="365"/>
    </location>
</feature>
<reference evidence="2 3" key="1">
    <citation type="submission" date="2013-11" db="EMBL/GenBank/DDBJ databases">
        <title>Complete genome sequence of Clostridum sp. M2/40.</title>
        <authorList>
            <person name="Wibberg D."/>
            <person name="Puehler A."/>
            <person name="Schlueter A."/>
        </authorList>
    </citation>
    <scope>NUCLEOTIDE SEQUENCE [LARGE SCALE GENOMIC DNA]</scope>
    <source>
        <strain evidence="3">M2/40</strain>
    </source>
</reference>
<keyword evidence="3" id="KW-1185">Reference proteome</keyword>
<evidence type="ECO:0000313" key="2">
    <source>
        <dbReference type="EMBL" id="CDM68604.1"/>
    </source>
</evidence>
<name>W6RY93_9CLOT</name>